<keyword evidence="5 6" id="KW-0472">Membrane</keyword>
<keyword evidence="9" id="KW-1185">Reference proteome</keyword>
<dbReference type="Pfam" id="PF04024">
    <property type="entry name" value="PspC"/>
    <property type="match status" value="1"/>
</dbReference>
<reference evidence="8 9" key="1">
    <citation type="submission" date="2019-08" db="EMBL/GenBank/DDBJ databases">
        <title>In-depth cultivation of the pig gut microbiome towards novel bacterial diversity and tailored functional studies.</title>
        <authorList>
            <person name="Wylensek D."/>
            <person name="Hitch T.C.A."/>
            <person name="Clavel T."/>
        </authorList>
    </citation>
    <scope>NUCLEOTIDE SEQUENCE [LARGE SCALE GENOMIC DNA]</scope>
    <source>
        <strain evidence="8 9">Oil-RF-744-WCA-WT-10</strain>
    </source>
</reference>
<organism evidence="8 9">
    <name type="scientific">Sodaliphilus pleomorphus</name>
    <dbReference type="NCBI Taxonomy" id="2606626"/>
    <lineage>
        <taxon>Bacteria</taxon>
        <taxon>Pseudomonadati</taxon>
        <taxon>Bacteroidota</taxon>
        <taxon>Bacteroidia</taxon>
        <taxon>Bacteroidales</taxon>
        <taxon>Muribaculaceae</taxon>
        <taxon>Sodaliphilus</taxon>
    </lineage>
</organism>
<feature type="domain" description="Phage shock protein PspC N-terminal" evidence="7">
    <location>
        <begin position="7"/>
        <end position="65"/>
    </location>
</feature>
<evidence type="ECO:0000259" key="7">
    <source>
        <dbReference type="Pfam" id="PF04024"/>
    </source>
</evidence>
<name>A0A6L5XAV9_9BACT</name>
<feature type="transmembrane region" description="Helical" evidence="6">
    <location>
        <begin position="37"/>
        <end position="62"/>
    </location>
</feature>
<evidence type="ECO:0000256" key="3">
    <source>
        <dbReference type="ARBA" id="ARBA00022692"/>
    </source>
</evidence>
<gene>
    <name evidence="8" type="ORF">FYJ29_00970</name>
</gene>
<keyword evidence="3 6" id="KW-0812">Transmembrane</keyword>
<dbReference type="Proteomes" id="UP000483362">
    <property type="component" value="Unassembled WGS sequence"/>
</dbReference>
<evidence type="ECO:0000256" key="5">
    <source>
        <dbReference type="ARBA" id="ARBA00023136"/>
    </source>
</evidence>
<accession>A0A6L5XAV9</accession>
<evidence type="ECO:0000313" key="8">
    <source>
        <dbReference type="EMBL" id="MSS16348.1"/>
    </source>
</evidence>
<evidence type="ECO:0000256" key="2">
    <source>
        <dbReference type="ARBA" id="ARBA00022475"/>
    </source>
</evidence>
<dbReference type="InterPro" id="IPR007168">
    <property type="entry name" value="Phageshock_PspC_N"/>
</dbReference>
<dbReference type="AlphaFoldDB" id="A0A6L5XAV9"/>
<comment type="subcellular location">
    <subcellularLocation>
        <location evidence="1">Cell membrane</location>
        <topology evidence="1">Single-pass membrane protein</topology>
    </subcellularLocation>
</comment>
<evidence type="ECO:0000256" key="4">
    <source>
        <dbReference type="ARBA" id="ARBA00022989"/>
    </source>
</evidence>
<keyword evidence="4 6" id="KW-1133">Transmembrane helix</keyword>
<sequence>MYNNSNRLYRSSTDKVLAGVCGGLGDYFNIDPTIIRIIYVLLTVFSAAFPGVVAYIIMALIMPQEPPTFNGPQGSY</sequence>
<comment type="caution">
    <text evidence="8">The sequence shown here is derived from an EMBL/GenBank/DDBJ whole genome shotgun (WGS) entry which is preliminary data.</text>
</comment>
<evidence type="ECO:0000256" key="1">
    <source>
        <dbReference type="ARBA" id="ARBA00004162"/>
    </source>
</evidence>
<dbReference type="GO" id="GO:0005886">
    <property type="term" value="C:plasma membrane"/>
    <property type="evidence" value="ECO:0007669"/>
    <property type="project" value="UniProtKB-SubCell"/>
</dbReference>
<evidence type="ECO:0000313" key="9">
    <source>
        <dbReference type="Proteomes" id="UP000483362"/>
    </source>
</evidence>
<dbReference type="PANTHER" id="PTHR33885">
    <property type="entry name" value="PHAGE SHOCK PROTEIN C"/>
    <property type="match status" value="1"/>
</dbReference>
<dbReference type="EMBL" id="VULT01000001">
    <property type="protein sequence ID" value="MSS16348.1"/>
    <property type="molecule type" value="Genomic_DNA"/>
</dbReference>
<protein>
    <submittedName>
        <fullName evidence="8">PspC domain-containing protein</fullName>
    </submittedName>
</protein>
<dbReference type="InterPro" id="IPR052027">
    <property type="entry name" value="PspC"/>
</dbReference>
<evidence type="ECO:0000256" key="6">
    <source>
        <dbReference type="SAM" id="Phobius"/>
    </source>
</evidence>
<dbReference type="PANTHER" id="PTHR33885:SF3">
    <property type="entry name" value="PHAGE SHOCK PROTEIN C"/>
    <property type="match status" value="1"/>
</dbReference>
<keyword evidence="2" id="KW-1003">Cell membrane</keyword>
<proteinExistence type="predicted"/>
<dbReference type="RefSeq" id="WP_154327868.1">
    <property type="nucleotide sequence ID" value="NZ_CP045696.1"/>
</dbReference>